<feature type="compositionally biased region" description="Low complexity" evidence="4">
    <location>
        <begin position="38"/>
        <end position="49"/>
    </location>
</feature>
<name>A0AAX4H6Q3_9ASCO</name>
<proteinExistence type="predicted"/>
<dbReference type="InterPro" id="IPR012943">
    <property type="entry name" value="Cnn_1N"/>
</dbReference>
<evidence type="ECO:0000256" key="4">
    <source>
        <dbReference type="SAM" id="MobiDB-lite"/>
    </source>
</evidence>
<keyword evidence="2" id="KW-0963">Cytoplasm</keyword>
<gene>
    <name evidence="6" type="ORF">PUMCH_001398</name>
</gene>
<dbReference type="KEGG" id="asau:88172463"/>
<organism evidence="6 7">
    <name type="scientific">Australozyma saopauloensis</name>
    <dbReference type="NCBI Taxonomy" id="291208"/>
    <lineage>
        <taxon>Eukaryota</taxon>
        <taxon>Fungi</taxon>
        <taxon>Dikarya</taxon>
        <taxon>Ascomycota</taxon>
        <taxon>Saccharomycotina</taxon>
        <taxon>Pichiomycetes</taxon>
        <taxon>Metschnikowiaceae</taxon>
        <taxon>Australozyma</taxon>
    </lineage>
</organism>
<dbReference type="GO" id="GO:0005737">
    <property type="term" value="C:cytoplasm"/>
    <property type="evidence" value="ECO:0007669"/>
    <property type="project" value="UniProtKB-SubCell"/>
</dbReference>
<protein>
    <recommendedName>
        <fullName evidence="5">Centrosomin N-terminal motif 1 domain-containing protein</fullName>
    </recommendedName>
</protein>
<evidence type="ECO:0000313" key="7">
    <source>
        <dbReference type="Proteomes" id="UP001338582"/>
    </source>
</evidence>
<keyword evidence="7" id="KW-1185">Reference proteome</keyword>
<accession>A0AAX4H6Q3</accession>
<evidence type="ECO:0000256" key="2">
    <source>
        <dbReference type="ARBA" id="ARBA00022490"/>
    </source>
</evidence>
<dbReference type="PANTHER" id="PTHR23159:SF60">
    <property type="entry name" value="SPINDLE ASSEMBLY ABNORMAL PROTEIN 4"/>
    <property type="match status" value="1"/>
</dbReference>
<dbReference type="PANTHER" id="PTHR23159">
    <property type="entry name" value="CENTROSOMAL PROTEIN 2"/>
    <property type="match status" value="1"/>
</dbReference>
<feature type="region of interest" description="Disordered" evidence="4">
    <location>
        <begin position="360"/>
        <end position="381"/>
    </location>
</feature>
<reference evidence="6 7" key="1">
    <citation type="submission" date="2023-10" db="EMBL/GenBank/DDBJ databases">
        <title>Draft Genome Sequence of Candida saopaulonensis from a very Premature Infant with Sepsis.</title>
        <authorList>
            <person name="Ning Y."/>
            <person name="Dai R."/>
            <person name="Xiao M."/>
            <person name="Xu Y."/>
            <person name="Yan Q."/>
            <person name="Zhang L."/>
        </authorList>
    </citation>
    <scope>NUCLEOTIDE SEQUENCE [LARGE SCALE GENOMIC DNA]</scope>
    <source>
        <strain evidence="6 7">19XY460</strain>
    </source>
</reference>
<dbReference type="GeneID" id="88172463"/>
<keyword evidence="3" id="KW-0175">Coiled coil</keyword>
<feature type="region of interest" description="Disordered" evidence="4">
    <location>
        <begin position="1"/>
        <end position="53"/>
    </location>
</feature>
<dbReference type="GO" id="GO:0005815">
    <property type="term" value="C:microtubule organizing center"/>
    <property type="evidence" value="ECO:0007669"/>
    <property type="project" value="InterPro"/>
</dbReference>
<evidence type="ECO:0000256" key="1">
    <source>
        <dbReference type="ARBA" id="ARBA00004496"/>
    </source>
</evidence>
<dbReference type="RefSeq" id="XP_062876521.1">
    <property type="nucleotide sequence ID" value="XM_063020451.1"/>
</dbReference>
<dbReference type="AlphaFoldDB" id="A0AAX4H6Q3"/>
<evidence type="ECO:0000259" key="5">
    <source>
        <dbReference type="Pfam" id="PF07989"/>
    </source>
</evidence>
<dbReference type="EMBL" id="CP138895">
    <property type="protein sequence ID" value="WPK24138.1"/>
    <property type="molecule type" value="Genomic_DNA"/>
</dbReference>
<sequence length="1104" mass="127618">MFSLSSLIGNGEKGPKELEFTPIGKRGPRLGSKPHGSTQNQTTTPNTRRFGLNQEKVAESNMESPYDSTPGRFDSTFSMDDLDHVPFERAELNKPKDDGVRFQQSIVSDGSSSIQGLQTEVKELLHENYNLKVEVATLKQYLRQSPLETRDLALENLNLKQELIGLKRELEGLQRAGVSDQVLLERDREIQRLQSSLEELRHTQNSKPVSSDVFERLEKLEIENQALRREAQQALSRSTSNEDMNELKAELHRAKAQLAALPPNAEEHVHNLASENEVLSRKLKLALTDARQLQDERDSLEDQVNALNLELGNKKQELERLRLEAQDHYSQNRSLGDLQGELQAARREIDDLSSKLSAARKELAESKSKRSGTERSNRQAIDELEDQVTLLNSRLEVANKNLKEKDHDNYELKAEIRSLMNERNSHFDDQATIRHYETQVEKLRQKEKSLSDEIVTLRNQLAESQTNKSMVSDREEKLTSEIAELNSKLEYYEEQYELLEDSKALLDSEVELLETKLRNAEGQLKSADLDQRNLDDRNLELEKEIETLRSKLRRSELTDAHRYNESALLELEELHKKREDAEKARLSTVVADLQNEVKSLKRDLERARSDRAYSSEARNVDILSSREVHKLKLELEDREQELSEQRSKHNRLLNSIKDKDLAIDALESRIRELNRELNTSMSGNNRWNELSKLEAEHELQLRNLRFEQEKNLRNLQLDNERLEFSLRDEIRYYKTQIEMFKNREPSLQSNEHSSAMVVLLEAQVEQANRTINELKDRLQKFQMADSEALEAASKHQVEARLLQRQLENLQSQFDDLNSDYKTVVTQKESLRAENSTLKTKQYSSEHEKEELKMKNDKLRGQVIHFESNDGKSNSQSKSFQNEIKGLNNQVSDLQSKNESLTRKLDREQRANLNNEGLKTELDLAVLDKTDLQKKNDSLNLELDSALKALAKLESKLQALEADQAKKLRDSADEELNKRLAATKLASKEESSLKVVARLMANKNYYSQAKALEWAARWEELKMVNEYAAKELRAINARFRVEPYGAVYLIKEKPTLKAVAQMVLGVVRMRRMGEKARQRQTMFKKIQLDITRDEDVLKAESREQR</sequence>
<dbReference type="Pfam" id="PF07989">
    <property type="entry name" value="Cnn_1N"/>
    <property type="match status" value="1"/>
</dbReference>
<evidence type="ECO:0000256" key="3">
    <source>
        <dbReference type="SAM" id="Coils"/>
    </source>
</evidence>
<feature type="domain" description="Centrosomin N-terminal motif 1" evidence="5">
    <location>
        <begin position="117"/>
        <end position="175"/>
    </location>
</feature>
<dbReference type="Proteomes" id="UP001338582">
    <property type="component" value="Chromosome 2"/>
</dbReference>
<feature type="coiled-coil region" evidence="3">
    <location>
        <begin position="757"/>
        <end position="969"/>
    </location>
</feature>
<evidence type="ECO:0000313" key="6">
    <source>
        <dbReference type="EMBL" id="WPK24138.1"/>
    </source>
</evidence>
<comment type="subcellular location">
    <subcellularLocation>
        <location evidence="1">Cytoplasm</location>
    </subcellularLocation>
</comment>